<proteinExistence type="predicted"/>
<accession>A0AAV2CGR1</accession>
<reference evidence="1 2" key="1">
    <citation type="submission" date="2024-04" db="EMBL/GenBank/DDBJ databases">
        <authorList>
            <person name="Fracassetti M."/>
        </authorList>
    </citation>
    <scope>NUCLEOTIDE SEQUENCE [LARGE SCALE GENOMIC DNA]</scope>
</reference>
<dbReference type="PANTHER" id="PTHR33116:SF78">
    <property type="entry name" value="OS12G0587133 PROTEIN"/>
    <property type="match status" value="1"/>
</dbReference>
<dbReference type="Proteomes" id="UP001497516">
    <property type="component" value="Chromosome 1"/>
</dbReference>
<evidence type="ECO:0008006" key="3">
    <source>
        <dbReference type="Google" id="ProtNLM"/>
    </source>
</evidence>
<dbReference type="PANTHER" id="PTHR33116">
    <property type="entry name" value="REVERSE TRANSCRIPTASE ZINC-BINDING DOMAIN-CONTAINING PROTEIN-RELATED-RELATED"/>
    <property type="match status" value="1"/>
</dbReference>
<keyword evidence="2" id="KW-1185">Reference proteome</keyword>
<dbReference type="EMBL" id="OZ034813">
    <property type="protein sequence ID" value="CAL1355597.1"/>
    <property type="molecule type" value="Genomic_DNA"/>
</dbReference>
<evidence type="ECO:0000313" key="2">
    <source>
        <dbReference type="Proteomes" id="UP001497516"/>
    </source>
</evidence>
<name>A0AAV2CGR1_9ROSI</name>
<protein>
    <recommendedName>
        <fullName evidence="3">Reverse transcriptase domain-containing protein</fullName>
    </recommendedName>
</protein>
<sequence>MDEHRGVGEVTHLLFADDTLTFCDASADQVVNILVVLVCFQSITGLKINLDKSTMFTVGDIPEPDYFATILGCKWSNDPSKYLGLPLGDRPNAAAIWNPAVDKYQRRLQGWMNRHLSLGARLTLDCSTLNSLPFYHFSLLKAP</sequence>
<dbReference type="AlphaFoldDB" id="A0AAV2CGR1"/>
<organism evidence="1 2">
    <name type="scientific">Linum trigynum</name>
    <dbReference type="NCBI Taxonomy" id="586398"/>
    <lineage>
        <taxon>Eukaryota</taxon>
        <taxon>Viridiplantae</taxon>
        <taxon>Streptophyta</taxon>
        <taxon>Embryophyta</taxon>
        <taxon>Tracheophyta</taxon>
        <taxon>Spermatophyta</taxon>
        <taxon>Magnoliopsida</taxon>
        <taxon>eudicotyledons</taxon>
        <taxon>Gunneridae</taxon>
        <taxon>Pentapetalae</taxon>
        <taxon>rosids</taxon>
        <taxon>fabids</taxon>
        <taxon>Malpighiales</taxon>
        <taxon>Linaceae</taxon>
        <taxon>Linum</taxon>
    </lineage>
</organism>
<evidence type="ECO:0000313" key="1">
    <source>
        <dbReference type="EMBL" id="CAL1355597.1"/>
    </source>
</evidence>
<gene>
    <name evidence="1" type="ORF">LTRI10_LOCUS3350</name>
</gene>